<comment type="caution">
    <text evidence="6">The sequence shown here is derived from an EMBL/GenBank/DDBJ whole genome shotgun (WGS) entry which is preliminary data.</text>
</comment>
<dbReference type="InterPro" id="IPR029016">
    <property type="entry name" value="GAF-like_dom_sf"/>
</dbReference>
<dbReference type="InterPro" id="IPR005471">
    <property type="entry name" value="Tscrpt_reg_IclR_N"/>
</dbReference>
<dbReference type="PROSITE" id="PS51078">
    <property type="entry name" value="ICLR_ED"/>
    <property type="match status" value="1"/>
</dbReference>
<dbReference type="EMBL" id="JABJVM010000006">
    <property type="protein sequence ID" value="MBA3926183.1"/>
    <property type="molecule type" value="Genomic_DNA"/>
</dbReference>
<keyword evidence="1" id="KW-0805">Transcription regulation</keyword>
<evidence type="ECO:0000313" key="7">
    <source>
        <dbReference type="Proteomes" id="UP000548787"/>
    </source>
</evidence>
<dbReference type="Gene3D" id="3.30.450.40">
    <property type="match status" value="1"/>
</dbReference>
<sequence length="250" mass="28574">MTNQKPYGSVLLKAVDILDFLFEHPNSSLKEISDGLKMTNSTVLKILDTLLLVSYVSRDDRKNYRIGSKFMKYSNQDSKQTELVATTLPYLEKLQNQIDETIHLGVLNMNEILYINKLDPKNQVIRMSSKIGITRPLYCSAMGKAVLAKFSTEAYQKYLRTTDLMKYTIHTLTDTAEIEKEIEKVRETNIAYDNEEVENDIICVGVALIKEQEIIGAFSISVPKYRITDSYKKEITTAIIRAKQEIEAIL</sequence>
<dbReference type="InterPro" id="IPR036390">
    <property type="entry name" value="WH_DNA-bd_sf"/>
</dbReference>
<feature type="domain" description="IclR-ED" evidence="5">
    <location>
        <begin position="69"/>
        <end position="250"/>
    </location>
</feature>
<evidence type="ECO:0000256" key="3">
    <source>
        <dbReference type="ARBA" id="ARBA00023163"/>
    </source>
</evidence>
<dbReference type="PANTHER" id="PTHR30136:SF35">
    <property type="entry name" value="HTH-TYPE TRANSCRIPTIONAL REGULATOR RV1719"/>
    <property type="match status" value="1"/>
</dbReference>
<dbReference type="SMART" id="SM00346">
    <property type="entry name" value="HTH_ICLR"/>
    <property type="match status" value="1"/>
</dbReference>
<evidence type="ECO:0000256" key="1">
    <source>
        <dbReference type="ARBA" id="ARBA00023015"/>
    </source>
</evidence>
<feature type="domain" description="HTH iclR-type" evidence="4">
    <location>
        <begin position="8"/>
        <end position="68"/>
    </location>
</feature>
<keyword evidence="3" id="KW-0804">Transcription</keyword>
<evidence type="ECO:0000259" key="5">
    <source>
        <dbReference type="PROSITE" id="PS51078"/>
    </source>
</evidence>
<dbReference type="PROSITE" id="PS51077">
    <property type="entry name" value="HTH_ICLR"/>
    <property type="match status" value="1"/>
</dbReference>
<dbReference type="SUPFAM" id="SSF46785">
    <property type="entry name" value="Winged helix' DNA-binding domain"/>
    <property type="match status" value="1"/>
</dbReference>
<accession>A0A7W1T663</accession>
<dbReference type="AlphaFoldDB" id="A0A7W1T663"/>
<name>A0A7W1T663_9LIST</name>
<dbReference type="InterPro" id="IPR036388">
    <property type="entry name" value="WH-like_DNA-bd_sf"/>
</dbReference>
<dbReference type="Pfam" id="PF01614">
    <property type="entry name" value="IclR_C"/>
    <property type="match status" value="1"/>
</dbReference>
<keyword evidence="2" id="KW-0238">DNA-binding</keyword>
<dbReference type="Gene3D" id="1.10.10.10">
    <property type="entry name" value="Winged helix-like DNA-binding domain superfamily/Winged helix DNA-binding domain"/>
    <property type="match status" value="1"/>
</dbReference>
<evidence type="ECO:0000313" key="6">
    <source>
        <dbReference type="EMBL" id="MBA3926183.1"/>
    </source>
</evidence>
<dbReference type="InterPro" id="IPR014757">
    <property type="entry name" value="Tscrpt_reg_IclR_C"/>
</dbReference>
<organism evidence="6 7">
    <name type="scientific">Listeria rustica</name>
    <dbReference type="NCBI Taxonomy" id="2713503"/>
    <lineage>
        <taxon>Bacteria</taxon>
        <taxon>Bacillati</taxon>
        <taxon>Bacillota</taxon>
        <taxon>Bacilli</taxon>
        <taxon>Bacillales</taxon>
        <taxon>Listeriaceae</taxon>
        <taxon>Listeria</taxon>
    </lineage>
</organism>
<evidence type="ECO:0000259" key="4">
    <source>
        <dbReference type="PROSITE" id="PS51077"/>
    </source>
</evidence>
<dbReference type="RefSeq" id="WP_181676377.1">
    <property type="nucleotide sequence ID" value="NZ_JABJVM010000006.1"/>
</dbReference>
<dbReference type="PANTHER" id="PTHR30136">
    <property type="entry name" value="HELIX-TURN-HELIX TRANSCRIPTIONAL REGULATOR, ICLR FAMILY"/>
    <property type="match status" value="1"/>
</dbReference>
<dbReference type="Pfam" id="PF09339">
    <property type="entry name" value="HTH_IclR"/>
    <property type="match status" value="1"/>
</dbReference>
<gene>
    <name evidence="6" type="ORF">HPK16_07495</name>
</gene>
<dbReference type="SUPFAM" id="SSF55781">
    <property type="entry name" value="GAF domain-like"/>
    <property type="match status" value="1"/>
</dbReference>
<dbReference type="GO" id="GO:0045892">
    <property type="term" value="P:negative regulation of DNA-templated transcription"/>
    <property type="evidence" value="ECO:0007669"/>
    <property type="project" value="TreeGrafter"/>
</dbReference>
<evidence type="ECO:0000256" key="2">
    <source>
        <dbReference type="ARBA" id="ARBA00023125"/>
    </source>
</evidence>
<proteinExistence type="predicted"/>
<reference evidence="6 7" key="2">
    <citation type="submission" date="2020-08" db="EMBL/GenBank/DDBJ databases">
        <title>Listeria ohnekaius sp. nov. and Listeria portnoyii sp. nov. isolated from non-agricultural and natural environments.</title>
        <authorList>
            <person name="Weller D."/>
            <person name="Belias A.M."/>
            <person name="Liao J."/>
            <person name="Guo S."/>
            <person name="Orsi R.H."/>
            <person name="Wiedmann M."/>
        </authorList>
    </citation>
    <scope>NUCLEOTIDE SEQUENCE [LARGE SCALE GENOMIC DNA]</scope>
    <source>
        <strain evidence="6 7">FSL W9-0585</strain>
    </source>
</reference>
<reference evidence="6 7" key="1">
    <citation type="submission" date="2020-05" db="EMBL/GenBank/DDBJ databases">
        <authorList>
            <person name="Carlin C.R."/>
        </authorList>
    </citation>
    <scope>NUCLEOTIDE SEQUENCE [LARGE SCALE GENOMIC DNA]</scope>
    <source>
        <strain evidence="6 7">FSL W9-0585</strain>
    </source>
</reference>
<dbReference type="GO" id="GO:0003677">
    <property type="term" value="F:DNA binding"/>
    <property type="evidence" value="ECO:0007669"/>
    <property type="project" value="UniProtKB-KW"/>
</dbReference>
<protein>
    <submittedName>
        <fullName evidence="6">IclR family transcriptional regulator</fullName>
    </submittedName>
</protein>
<dbReference type="GO" id="GO:0003700">
    <property type="term" value="F:DNA-binding transcription factor activity"/>
    <property type="evidence" value="ECO:0007669"/>
    <property type="project" value="TreeGrafter"/>
</dbReference>
<dbReference type="Proteomes" id="UP000548787">
    <property type="component" value="Unassembled WGS sequence"/>
</dbReference>
<keyword evidence="7" id="KW-1185">Reference proteome</keyword>
<dbReference type="InterPro" id="IPR050707">
    <property type="entry name" value="HTH_MetabolicPath_Reg"/>
</dbReference>